<dbReference type="EMBL" id="BMNZ01000004">
    <property type="protein sequence ID" value="GGM97200.1"/>
    <property type="molecule type" value="Genomic_DNA"/>
</dbReference>
<evidence type="ECO:0000256" key="1">
    <source>
        <dbReference type="ARBA" id="ARBA00022679"/>
    </source>
</evidence>
<keyword evidence="1" id="KW-0808">Transferase</keyword>
<proteinExistence type="predicted"/>
<accession>A0ABQ2I0U9</accession>
<name>A0ABQ2I0U9_9MICO</name>
<dbReference type="Proteomes" id="UP000623461">
    <property type="component" value="Unassembled WGS sequence"/>
</dbReference>
<sequence length="340" mass="37434">MNDDFEIRPLDLLDPSREPAARDWIGVHAAAQRDIFGERGSVWTLEEVQGFVRGADKKRVARAAWSDGQVVGALEVHLPLRDNQHAAMLWLSVLPSARGRGVGSGLLAEAERLAAEHERSTLMAETEWVQGGRDVAEDFATRHGFVVAQTVLRSEQALPADRATLRGAVEGPGAEDYAFESFVDEMPEAWLDDRAVLQQRMSTDAPADDLHVTEEDWDADRLRASNARAAASGRRVIETVARHMPSGRLVGFTTVSVSAGEPELAYQQDTLVLTEHRGHGLGLRLKAANALRLMDELPEVTAVRTWNAASNEHMLAVNRQLGYTVDGYSREWQKVTEAGE</sequence>
<gene>
    <name evidence="4" type="ORF">GCM10009721_25120</name>
</gene>
<organism evidence="4 5">
    <name type="scientific">Terrabacter tumescens</name>
    <dbReference type="NCBI Taxonomy" id="60443"/>
    <lineage>
        <taxon>Bacteria</taxon>
        <taxon>Bacillati</taxon>
        <taxon>Actinomycetota</taxon>
        <taxon>Actinomycetes</taxon>
        <taxon>Micrococcales</taxon>
        <taxon>Intrasporangiaceae</taxon>
        <taxon>Terrabacter</taxon>
    </lineage>
</organism>
<dbReference type="InterPro" id="IPR016181">
    <property type="entry name" value="Acyl_CoA_acyltransferase"/>
</dbReference>
<evidence type="ECO:0000313" key="4">
    <source>
        <dbReference type="EMBL" id="GGM97200.1"/>
    </source>
</evidence>
<dbReference type="RefSeq" id="WP_052358435.1">
    <property type="nucleotide sequence ID" value="NZ_BMNZ01000004.1"/>
</dbReference>
<dbReference type="Pfam" id="PF00583">
    <property type="entry name" value="Acetyltransf_1"/>
    <property type="match status" value="1"/>
</dbReference>
<dbReference type="PANTHER" id="PTHR43877">
    <property type="entry name" value="AMINOALKYLPHOSPHONATE N-ACETYLTRANSFERASE-RELATED-RELATED"/>
    <property type="match status" value="1"/>
</dbReference>
<dbReference type="Gene3D" id="3.40.630.30">
    <property type="match status" value="1"/>
</dbReference>
<keyword evidence="2" id="KW-0012">Acyltransferase</keyword>
<dbReference type="SUPFAM" id="SSF55729">
    <property type="entry name" value="Acyl-CoA N-acyltransferases (Nat)"/>
    <property type="match status" value="2"/>
</dbReference>
<feature type="domain" description="N-acetyltransferase" evidence="3">
    <location>
        <begin position="5"/>
        <end position="166"/>
    </location>
</feature>
<dbReference type="CDD" id="cd04301">
    <property type="entry name" value="NAT_SF"/>
    <property type="match status" value="1"/>
</dbReference>
<dbReference type="InterPro" id="IPR050832">
    <property type="entry name" value="Bact_Acetyltransf"/>
</dbReference>
<evidence type="ECO:0000256" key="2">
    <source>
        <dbReference type="ARBA" id="ARBA00023315"/>
    </source>
</evidence>
<evidence type="ECO:0000313" key="5">
    <source>
        <dbReference type="Proteomes" id="UP000623461"/>
    </source>
</evidence>
<comment type="caution">
    <text evidence="4">The sequence shown here is derived from an EMBL/GenBank/DDBJ whole genome shotgun (WGS) entry which is preliminary data.</text>
</comment>
<protein>
    <submittedName>
        <fullName evidence="4">GNAT family N-acetyltransferase</fullName>
    </submittedName>
</protein>
<keyword evidence="5" id="KW-1185">Reference proteome</keyword>
<reference evidence="5" key="1">
    <citation type="journal article" date="2019" name="Int. J. Syst. Evol. Microbiol.">
        <title>The Global Catalogue of Microorganisms (GCM) 10K type strain sequencing project: providing services to taxonomists for standard genome sequencing and annotation.</title>
        <authorList>
            <consortium name="The Broad Institute Genomics Platform"/>
            <consortium name="The Broad Institute Genome Sequencing Center for Infectious Disease"/>
            <person name="Wu L."/>
            <person name="Ma J."/>
        </authorList>
    </citation>
    <scope>NUCLEOTIDE SEQUENCE [LARGE SCALE GENOMIC DNA]</scope>
    <source>
        <strain evidence="5">JCM 1365</strain>
    </source>
</reference>
<dbReference type="PROSITE" id="PS51186">
    <property type="entry name" value="GNAT"/>
    <property type="match status" value="1"/>
</dbReference>
<dbReference type="InterPro" id="IPR000182">
    <property type="entry name" value="GNAT_dom"/>
</dbReference>
<evidence type="ECO:0000259" key="3">
    <source>
        <dbReference type="PROSITE" id="PS51186"/>
    </source>
</evidence>